<dbReference type="SUPFAM" id="SSF53474">
    <property type="entry name" value="alpha/beta-Hydrolases"/>
    <property type="match status" value="1"/>
</dbReference>
<evidence type="ECO:0000313" key="3">
    <source>
        <dbReference type="EMBL" id="TPG40771.1"/>
    </source>
</evidence>
<protein>
    <submittedName>
        <fullName evidence="3">CHAT domain-containing protein</fullName>
    </submittedName>
</protein>
<dbReference type="Pfam" id="PF20308">
    <property type="entry name" value="TPR-S"/>
    <property type="match status" value="1"/>
</dbReference>
<dbReference type="EMBL" id="RCZH01000006">
    <property type="protein sequence ID" value="TPG40771.1"/>
    <property type="molecule type" value="Genomic_DNA"/>
</dbReference>
<dbReference type="Proteomes" id="UP000319700">
    <property type="component" value="Unassembled WGS sequence"/>
</dbReference>
<dbReference type="RefSeq" id="WP_140506626.1">
    <property type="nucleotide sequence ID" value="NZ_RCZH01000006.1"/>
</dbReference>
<dbReference type="InterPro" id="IPR055803">
    <property type="entry name" value="DUF7379"/>
</dbReference>
<feature type="domain" description="DUF7379" evidence="2">
    <location>
        <begin position="266"/>
        <end position="355"/>
    </location>
</feature>
<keyword evidence="4" id="KW-1185">Reference proteome</keyword>
<evidence type="ECO:0000259" key="1">
    <source>
        <dbReference type="Pfam" id="PF12770"/>
    </source>
</evidence>
<feature type="domain" description="DUF7379" evidence="2">
    <location>
        <begin position="158"/>
        <end position="241"/>
    </location>
</feature>
<dbReference type="Gene3D" id="3.40.50.1820">
    <property type="entry name" value="alpha/beta hydrolase"/>
    <property type="match status" value="2"/>
</dbReference>
<dbReference type="Pfam" id="PF02450">
    <property type="entry name" value="LCAT"/>
    <property type="match status" value="1"/>
</dbReference>
<evidence type="ECO:0000313" key="4">
    <source>
        <dbReference type="Proteomes" id="UP000319700"/>
    </source>
</evidence>
<organism evidence="3 4">
    <name type="scientific">Flavobacterium pectinovorum</name>
    <dbReference type="NCBI Taxonomy" id="29533"/>
    <lineage>
        <taxon>Bacteria</taxon>
        <taxon>Pseudomonadati</taxon>
        <taxon>Bacteroidota</taxon>
        <taxon>Flavobacteriia</taxon>
        <taxon>Flavobacteriales</taxon>
        <taxon>Flavobacteriaceae</taxon>
        <taxon>Flavobacterium</taxon>
    </lineage>
</organism>
<sequence length="1764" mass="197864">MKIQFPIKEDPIDSLNGAKKTYLIGSDTRGNSNNKEITLTETEYIQFVYDDGTTWFSDSETIHELFPEIKNANRDAATTFQIPIYLDASTENRGLAGRIILKIIRIFAKPVLARKVKDIASDLENRHLNLREGLNRLNSKFELVDFDSNKSPGDRPYLLFIHGTNSDTIGAFSALKTNGAFGKIVTSYGENILAFQHRTLTESPLSNAAALVEKLPDNITLHIISHSRGGLIGDILSKYASNKGFIKEDSDLLKKEDRTDDVIQIEKLNNLFNSKKITVEKFVRVASPSAGTLLASERIDHIINILFNLLGDKLNIIADLTHELISSVLDQKNNVDSLPGLEAMNPGSPFIKVLNYKRTSTAIDGKPLMVISGNGALNLSFHGVLVILGKLLYQQRNDLVVNTDSMYLGAQRNTNIQYFFEEESYVDHVHYFVNPTTQTALLNALKTPVGEIIPGYKSVMQFQVPASDRGIFGLDSGELFPDSKPPSGKKPIVILLPGIMGSNIYTPTNRLWLNYWGIISGDLKNMPLLAASEAKSVIKTSYAKLYRQLSFTYDVVLFPFDWRQPMAVTASLLNDKIIELMALNKPIKIIGHSMGGVLVRDFMVYHSQTWKALNATLGFKLLFLGTPLKGSHRILAVLFGEDKIINKLSSLDITHTKKELISIFSQLPGILALLPLTETVEEDYSKGEIWSKMRIALGDRTWPLPVATAGGVLDGFKDYRTKVNKLVNENGIDYTNIVYIAGQDDKTACGYTIEKNKLFFEYTHEGDHSVTWELGIPKELKEKNQVYYSSITHGDLANAPSLFSGIEEILSKGSTSKLSQVKPSFRDGSATFRVAEHFDFDLSENGLENTILGIGSPQEEKSSETPITVTVSQGDLSYASFHVMAGHFKNDAILYAEKAIDTNLNSILKYKQSIGSYPGDIGTSEIFDNDTPFFKGAIIVGIGEPGKLTSFSLAKTVEIGITDYLLRLCSAKNCPDIIGVSSLLMGSGYGGLSIQNSAVAIVEGITKANQNIASLTGIHQCRISNLEFIEQDESIAVNCLFAAKKMENDKDESHNIVLQRSTVKKLFGSRKRFNVESEIDWWNRITIKTVETIINERTLKRLNFNATTSDAREEENELFSSTSLIDAFINEISVENSWSKQRAQTLFELLIPNNFKDQLKRKGSISWVLDKESAAYPWELLQDNSANAKPLCIDAGMIRQLITKNYRLQINRVTVEKALIVADPLLNSKTLNQLAGAVREGNAVENRMNIKNYDYKSLINQSAAEITTALFAESYKIIHLAGHGIYDPDNPERTGMVIGDEKFLTPSQINQMSNVPEFVFVNCCHLGKIVGVDDELYHQRYRLAANIGTQLIEIGVKAVIVAGWQVEDNAAEKFADQFYKELFDGASFGNAVKRARTSIYNEADPQNNTWGAYQCYGDPYYRLYQRRSKAAAEVKNYTIEEEAIIDLENLLNSLDVRGTKSSDILDSLKIISNGRIKAAFPSCTRITEIEALIYYELGMYEQADLKFVALNTNEDAKFSVVTLEKYCTNKTYLHFENYLEEEKIDKDESDKKESDKAITDFNKIVKNYKYLSEINDTSERKCLLAGTYKRIGYVSKTISEKLEAYNSAIQLYKKAYDSHKHSYALNNYLIYQSILDMDTLKTGIPISPGEKTEYKTSLTRKIQELTDSEINMDYWEKADYNYTKLALFFLDPKISKEDSEWEKLYQSYKETREKYGSIGKKKAEMSNLLLILGALDVLAKDEKGLFKNKHAQILQTKINALKLE</sequence>
<gene>
    <name evidence="3" type="ORF">EAH81_10520</name>
</gene>
<dbReference type="InterPro" id="IPR046880">
    <property type="entry name" value="TPR-S"/>
</dbReference>
<dbReference type="Pfam" id="PF24096">
    <property type="entry name" value="DUF7379"/>
    <property type="match status" value="2"/>
</dbReference>
<evidence type="ECO:0000259" key="2">
    <source>
        <dbReference type="Pfam" id="PF24096"/>
    </source>
</evidence>
<dbReference type="OrthoDB" id="869379at2"/>
<dbReference type="Pfam" id="PF12770">
    <property type="entry name" value="CHAT"/>
    <property type="match status" value="1"/>
</dbReference>
<proteinExistence type="predicted"/>
<name>A0A502EX83_9FLAO</name>
<accession>A0A502EX83</accession>
<dbReference type="GO" id="GO:0008374">
    <property type="term" value="F:O-acyltransferase activity"/>
    <property type="evidence" value="ECO:0007669"/>
    <property type="project" value="InterPro"/>
</dbReference>
<dbReference type="GO" id="GO:0006629">
    <property type="term" value="P:lipid metabolic process"/>
    <property type="evidence" value="ECO:0007669"/>
    <property type="project" value="InterPro"/>
</dbReference>
<feature type="domain" description="CHAT" evidence="1">
    <location>
        <begin position="1142"/>
        <end position="1418"/>
    </location>
</feature>
<comment type="caution">
    <text evidence="3">The sequence shown here is derived from an EMBL/GenBank/DDBJ whole genome shotgun (WGS) entry which is preliminary data.</text>
</comment>
<reference evidence="3 4" key="1">
    <citation type="journal article" date="2019" name="Environ. Microbiol.">
        <title>Species interactions and distinct microbial communities in high Arctic permafrost affected cryosols are associated with the CH4 and CO2 gas fluxes.</title>
        <authorList>
            <person name="Altshuler I."/>
            <person name="Hamel J."/>
            <person name="Turney S."/>
            <person name="Magnuson E."/>
            <person name="Levesque R."/>
            <person name="Greer C."/>
            <person name="Whyte L.G."/>
        </authorList>
    </citation>
    <scope>NUCLEOTIDE SEQUENCE [LARGE SCALE GENOMIC DNA]</scope>
    <source>
        <strain evidence="3 4">42</strain>
    </source>
</reference>
<dbReference type="InterPro" id="IPR029058">
    <property type="entry name" value="AB_hydrolase_fold"/>
</dbReference>
<dbReference type="PANTHER" id="PTHR11440">
    <property type="entry name" value="LECITHIN-CHOLESTEROL ACYLTRANSFERASE-RELATED"/>
    <property type="match status" value="1"/>
</dbReference>
<dbReference type="InterPro" id="IPR003386">
    <property type="entry name" value="LACT/PDAT_acylTrfase"/>
</dbReference>
<dbReference type="InterPro" id="IPR024983">
    <property type="entry name" value="CHAT_dom"/>
</dbReference>